<dbReference type="AlphaFoldDB" id="A0A2N0VKA4"/>
<name>A0A2N0VKA4_9BACT</name>
<evidence type="ECO:0000313" key="1">
    <source>
        <dbReference type="EMBL" id="PKD44622.1"/>
    </source>
</evidence>
<gene>
    <name evidence="1" type="ORF">CWD77_03940</name>
</gene>
<proteinExistence type="predicted"/>
<dbReference type="OrthoDB" id="1522901at2"/>
<dbReference type="RefSeq" id="WP_101071913.1">
    <property type="nucleotide sequence ID" value="NZ_PISP01000001.1"/>
</dbReference>
<comment type="caution">
    <text evidence="1">The sequence shown here is derived from an EMBL/GenBank/DDBJ whole genome shotgun (WGS) entry which is preliminary data.</text>
</comment>
<organism evidence="1 2">
    <name type="scientific">Rhodohalobacter barkolensis</name>
    <dbReference type="NCBI Taxonomy" id="2053187"/>
    <lineage>
        <taxon>Bacteria</taxon>
        <taxon>Pseudomonadati</taxon>
        <taxon>Balneolota</taxon>
        <taxon>Balneolia</taxon>
        <taxon>Balneolales</taxon>
        <taxon>Balneolaceae</taxon>
        <taxon>Rhodohalobacter</taxon>
    </lineage>
</organism>
<dbReference type="Proteomes" id="UP000233398">
    <property type="component" value="Unassembled WGS sequence"/>
</dbReference>
<reference evidence="1 2" key="1">
    <citation type="submission" date="2017-11" db="EMBL/GenBank/DDBJ databases">
        <title>Rhodohalobacter 15182 sp. nov., isolated from a salt lake.</title>
        <authorList>
            <person name="Han S."/>
        </authorList>
    </citation>
    <scope>NUCLEOTIDE SEQUENCE [LARGE SCALE GENOMIC DNA]</scope>
    <source>
        <strain evidence="1 2">15182</strain>
    </source>
</reference>
<dbReference type="EMBL" id="PISP01000001">
    <property type="protein sequence ID" value="PKD44622.1"/>
    <property type="molecule type" value="Genomic_DNA"/>
</dbReference>
<sequence>MKTIKPYILSAVAVLLFIQCETPGDPNFTLSHQMDTPLIAESRFQFLGDKNALIDTTSEDFSDLFTVDGDHLITLTKQDLFEFEDLNDAIPVIDATTAQFETQVGEISISDFSSQDENGNLGEAGFENLTGQTVTPQEGDFIPGAQSPFPVNIDLDTDFFESATIKQGSIEIVLRNELGIDLDLLTLELFSDDNSVGSVTFSNFSHGTTESDKITIVENPDVDPEVLLTNLNVDVEIEWSGQTLQTDPGSLIVNGVQGQDLVASQVVAQIPSQDFFFSGSADFDNSEFNFTSADHYVELQSGTLSIENILNSIDLEIPSLQISFPDIRTAPWTEADSLVISFEGANAIPANNSQPISQSVDLTNTRIYAQNNEIKYNTSAITEDTQDDSGNSLSTINESDAVSADVNLDNLTISEAFGVPSTQQALLNNDDPSNGTVIDLLNDSEAEIIEIDGIRDLSQKVDGIEFSNASLDFNYSFNSDLPVRVIGAFLGRDSNGNQFFLQALPGTNRTVTDATDAERLRFDGNTIPANDLIQFEIDHPGDPEITEQIIFDRTNTTINEFFSRLPDEIRFVGIALVNEEETSGTIRNPIQFNPEYSVNIPLSLRAENATFVDTTSQDLGNLPGPDDDSMIEEGSLEIQYGNRIPLGFTLRLDFLDENNRVLTTAPVSNDDPLRFDAAPVDGNGISTAASNGNTTLSLSRSQLDLLNQTRNIRLSAGVQTSDGDEVSIRDTDDVTIRISGRFKILNQVN</sequence>
<keyword evidence="2" id="KW-1185">Reference proteome</keyword>
<protein>
    <submittedName>
        <fullName evidence="1">Uncharacterized protein</fullName>
    </submittedName>
</protein>
<accession>A0A2N0VKA4</accession>
<evidence type="ECO:0000313" key="2">
    <source>
        <dbReference type="Proteomes" id="UP000233398"/>
    </source>
</evidence>